<feature type="region of interest" description="Disordered" evidence="1">
    <location>
        <begin position="49"/>
        <end position="78"/>
    </location>
</feature>
<sequence length="78" mass="8909">MSKILAQFTISRSRDGYVLHLEDEDGDTADFNATYEQLDLISEAVEDQLNTDEEAALGLDEEEDDEEDMDDDEDDEEM</sequence>
<dbReference type="RefSeq" id="WP_184474513.1">
    <property type="nucleotide sequence ID" value="NZ_JACHOV010000003.1"/>
</dbReference>
<keyword evidence="3" id="KW-1185">Reference proteome</keyword>
<comment type="caution">
    <text evidence="2">The sequence shown here is derived from an EMBL/GenBank/DDBJ whole genome shotgun (WGS) entry which is preliminary data.</text>
</comment>
<evidence type="ECO:0000256" key="1">
    <source>
        <dbReference type="SAM" id="MobiDB-lite"/>
    </source>
</evidence>
<name>A0A840HRY9_9SPHN</name>
<organism evidence="2 3">
    <name type="scientific">Rhizorhapis suberifaciens</name>
    <name type="common">corky root of lettuce</name>
    <dbReference type="NCBI Taxonomy" id="13656"/>
    <lineage>
        <taxon>Bacteria</taxon>
        <taxon>Pseudomonadati</taxon>
        <taxon>Pseudomonadota</taxon>
        <taxon>Alphaproteobacteria</taxon>
        <taxon>Sphingomonadales</taxon>
        <taxon>Sphingomonadaceae</taxon>
        <taxon>Rhizorhapis</taxon>
    </lineage>
</organism>
<evidence type="ECO:0000313" key="2">
    <source>
        <dbReference type="EMBL" id="MBB4640673.1"/>
    </source>
</evidence>
<dbReference type="EMBL" id="JACHOV010000003">
    <property type="protein sequence ID" value="MBB4640673.1"/>
    <property type="molecule type" value="Genomic_DNA"/>
</dbReference>
<proteinExistence type="predicted"/>
<reference evidence="2 3" key="1">
    <citation type="submission" date="2020-08" db="EMBL/GenBank/DDBJ databases">
        <title>Genomic Encyclopedia of Type Strains, Phase IV (KMG-IV): sequencing the most valuable type-strain genomes for metagenomic binning, comparative biology and taxonomic classification.</title>
        <authorList>
            <person name="Goeker M."/>
        </authorList>
    </citation>
    <scope>NUCLEOTIDE SEQUENCE [LARGE SCALE GENOMIC DNA]</scope>
    <source>
        <strain evidence="2 3">DSM 7465</strain>
    </source>
</reference>
<evidence type="ECO:0000313" key="3">
    <source>
        <dbReference type="Proteomes" id="UP000575068"/>
    </source>
</evidence>
<accession>A0A840HRY9</accession>
<gene>
    <name evidence="2" type="ORF">HNQ99_000966</name>
</gene>
<dbReference type="Proteomes" id="UP000575068">
    <property type="component" value="Unassembled WGS sequence"/>
</dbReference>
<dbReference type="AlphaFoldDB" id="A0A840HRY9"/>
<protein>
    <submittedName>
        <fullName evidence="2">Uncharacterized protein</fullName>
    </submittedName>
</protein>